<comment type="similarity">
    <text evidence="2">Belongs to the flavin monoamine oxidase family.</text>
</comment>
<dbReference type="Gene3D" id="3.50.50.60">
    <property type="entry name" value="FAD/NAD(P)-binding domain"/>
    <property type="match status" value="1"/>
</dbReference>
<dbReference type="SUPFAM" id="SSF54373">
    <property type="entry name" value="FAD-linked reductases, C-terminal domain"/>
    <property type="match status" value="1"/>
</dbReference>
<dbReference type="InterPro" id="IPR050703">
    <property type="entry name" value="Flavin_MAO"/>
</dbReference>
<reference evidence="5 6" key="1">
    <citation type="submission" date="2023-05" db="EMBL/GenBank/DDBJ databases">
        <title>Draft genome sequence of Streptomyces sp. B-S-A6 isolated from a cave soil in Thailand.</title>
        <authorList>
            <person name="Chamroensaksri N."/>
            <person name="Muangham S."/>
        </authorList>
    </citation>
    <scope>NUCLEOTIDE SEQUENCE [LARGE SCALE GENOMIC DNA]</scope>
    <source>
        <strain evidence="5 6">B-S-A6</strain>
    </source>
</reference>
<dbReference type="InterPro" id="IPR036188">
    <property type="entry name" value="FAD/NAD-bd_sf"/>
</dbReference>
<gene>
    <name evidence="5" type="ORF">QIS96_10410</name>
</gene>
<dbReference type="PRINTS" id="PR00757">
    <property type="entry name" value="AMINEOXDASEF"/>
</dbReference>
<dbReference type="RefSeq" id="WP_282542178.1">
    <property type="nucleotide sequence ID" value="NZ_JASCIQ010000008.1"/>
</dbReference>
<evidence type="ECO:0000256" key="2">
    <source>
        <dbReference type="ARBA" id="ARBA00005995"/>
    </source>
</evidence>
<dbReference type="Pfam" id="PF01593">
    <property type="entry name" value="Amino_oxidase"/>
    <property type="match status" value="1"/>
</dbReference>
<dbReference type="SUPFAM" id="SSF51905">
    <property type="entry name" value="FAD/NAD(P)-binding domain"/>
    <property type="match status" value="1"/>
</dbReference>
<evidence type="ECO:0000256" key="1">
    <source>
        <dbReference type="ARBA" id="ARBA00001974"/>
    </source>
</evidence>
<sequence length="457" mass="49135">MHEVDVVVVGAGLAGLSAARRLVAAGRTVTVLEARDRVAGRTHGGFLGNGTPVELGGQWVGPTQDAVLGLIDELGLETFPSFDEGQYLTVLDGKVIPYTDESYGLPPRSAAEVARLWTELETRAATVAVEAPWETEGAEGLDRGTLDSWLVEHTEDDVARRFFRRIVPSLFSAETPELSLLHFLFYVKSGTSLTALMTTTGGAQESRVVGGTHRIAERMAAELGDRVRLNAVVRTVRQDESGVVVEYESDSVTARRAVTARHAVVAVPQTLAGRIRYVPPLPALRDGLTQQMPAGSVIKFQIGYDTPFWREEGLNGLVLSLDPGDAFDVVLDNSPQDASCGVLVGFFEGAHARRAGLLSAEERRQLVLSSLVKYFGPKAAHPFDVVELDWSAEEFTRGCYGGRLAAGAWTQYGAALSAPVGRIHWAGAETAAIWNGYMDGAVRSGHRAATEILDKPA</sequence>
<dbReference type="EMBL" id="JASCIQ010000008">
    <property type="protein sequence ID" value="MDI3404232.1"/>
    <property type="molecule type" value="Genomic_DNA"/>
</dbReference>
<feature type="domain" description="Amine oxidase" evidence="4">
    <location>
        <begin position="13"/>
        <end position="453"/>
    </location>
</feature>
<comment type="caution">
    <text evidence="5">The sequence shown here is derived from an EMBL/GenBank/DDBJ whole genome shotgun (WGS) entry which is preliminary data.</text>
</comment>
<dbReference type="Gene3D" id="1.10.405.10">
    <property type="entry name" value="Guanine Nucleotide Dissociation Inhibitor, domain 1"/>
    <property type="match status" value="1"/>
</dbReference>
<keyword evidence="3" id="KW-0560">Oxidoreductase</keyword>
<dbReference type="InterPro" id="IPR001613">
    <property type="entry name" value="Flavin_amine_oxidase"/>
</dbReference>
<name>A0ABT6S810_9ACTN</name>
<comment type="cofactor">
    <cofactor evidence="1">
        <name>FAD</name>
        <dbReference type="ChEBI" id="CHEBI:57692"/>
    </cofactor>
</comment>
<dbReference type="InterPro" id="IPR002937">
    <property type="entry name" value="Amino_oxidase"/>
</dbReference>
<evidence type="ECO:0000313" key="5">
    <source>
        <dbReference type="EMBL" id="MDI3404232.1"/>
    </source>
</evidence>
<evidence type="ECO:0000256" key="3">
    <source>
        <dbReference type="ARBA" id="ARBA00023002"/>
    </source>
</evidence>
<dbReference type="Gene3D" id="3.90.660.10">
    <property type="match status" value="1"/>
</dbReference>
<keyword evidence="6" id="KW-1185">Reference proteome</keyword>
<dbReference type="Proteomes" id="UP001223978">
    <property type="component" value="Unassembled WGS sequence"/>
</dbReference>
<dbReference type="PANTHER" id="PTHR43563">
    <property type="entry name" value="AMINE OXIDASE"/>
    <property type="match status" value="1"/>
</dbReference>
<protein>
    <submittedName>
        <fullName evidence="5">Flavin monoamine oxidase family protein</fullName>
    </submittedName>
</protein>
<evidence type="ECO:0000259" key="4">
    <source>
        <dbReference type="Pfam" id="PF01593"/>
    </source>
</evidence>
<dbReference type="PANTHER" id="PTHR43563:SF1">
    <property type="entry name" value="AMINE OXIDASE [FLAVIN-CONTAINING] B"/>
    <property type="match status" value="1"/>
</dbReference>
<proteinExistence type="inferred from homology"/>
<organism evidence="5 6">
    <name type="scientific">Streptomyces cavernicola</name>
    <dbReference type="NCBI Taxonomy" id="3043613"/>
    <lineage>
        <taxon>Bacteria</taxon>
        <taxon>Bacillati</taxon>
        <taxon>Actinomycetota</taxon>
        <taxon>Actinomycetes</taxon>
        <taxon>Kitasatosporales</taxon>
        <taxon>Streptomycetaceae</taxon>
        <taxon>Streptomyces</taxon>
    </lineage>
</organism>
<accession>A0ABT6S810</accession>
<evidence type="ECO:0000313" key="6">
    <source>
        <dbReference type="Proteomes" id="UP001223978"/>
    </source>
</evidence>